<feature type="transmembrane region" description="Helical" evidence="7">
    <location>
        <begin position="129"/>
        <end position="152"/>
    </location>
</feature>
<keyword evidence="4 7" id="KW-0472">Membrane</keyword>
<dbReference type="GO" id="GO:0016020">
    <property type="term" value="C:membrane"/>
    <property type="evidence" value="ECO:0007669"/>
    <property type="project" value="UniProtKB-SubCell"/>
</dbReference>
<reference evidence="10" key="1">
    <citation type="journal article" date="2015" name="Genome Announc.">
        <title>Genome sequence of the AIDS-associated pathogen Penicillium marneffei (ATCC18224) and its near taxonomic relative Talaromyces stipitatus (ATCC10500).</title>
        <authorList>
            <person name="Nierman W.C."/>
            <person name="Fedorova-Abrams N.D."/>
            <person name="Andrianopoulos A."/>
        </authorList>
    </citation>
    <scope>NUCLEOTIDE SEQUENCE [LARGE SCALE GENOMIC DNA]</scope>
    <source>
        <strain evidence="10">ATCC 10500 / CBS 375.48 / QM 6759 / NRRL 1006</strain>
    </source>
</reference>
<dbReference type="PANTHER" id="PTHR33048:SF129">
    <property type="entry name" value="INTEGRAL MEMBRANE PROTEIN-RELATED"/>
    <property type="match status" value="1"/>
</dbReference>
<feature type="transmembrane region" description="Helical" evidence="7">
    <location>
        <begin position="172"/>
        <end position="197"/>
    </location>
</feature>
<dbReference type="VEuPathDB" id="FungiDB:TSTA_109090"/>
<feature type="domain" description="Rhodopsin" evidence="8">
    <location>
        <begin position="35"/>
        <end position="268"/>
    </location>
</feature>
<evidence type="ECO:0000256" key="4">
    <source>
        <dbReference type="ARBA" id="ARBA00023136"/>
    </source>
</evidence>
<accession>B8MUQ0</accession>
<evidence type="ECO:0000259" key="8">
    <source>
        <dbReference type="Pfam" id="PF20684"/>
    </source>
</evidence>
<dbReference type="Pfam" id="PF20684">
    <property type="entry name" value="Fung_rhodopsin"/>
    <property type="match status" value="1"/>
</dbReference>
<gene>
    <name evidence="9" type="ORF">TSTA_109090</name>
</gene>
<organism evidence="9 10">
    <name type="scientific">Talaromyces stipitatus (strain ATCC 10500 / CBS 375.48 / QM 6759 / NRRL 1006)</name>
    <name type="common">Penicillium stipitatum</name>
    <dbReference type="NCBI Taxonomy" id="441959"/>
    <lineage>
        <taxon>Eukaryota</taxon>
        <taxon>Fungi</taxon>
        <taxon>Dikarya</taxon>
        <taxon>Ascomycota</taxon>
        <taxon>Pezizomycotina</taxon>
        <taxon>Eurotiomycetes</taxon>
        <taxon>Eurotiomycetidae</taxon>
        <taxon>Eurotiales</taxon>
        <taxon>Trichocomaceae</taxon>
        <taxon>Talaromyces</taxon>
        <taxon>Talaromyces sect. Talaromyces</taxon>
    </lineage>
</organism>
<evidence type="ECO:0000313" key="10">
    <source>
        <dbReference type="Proteomes" id="UP000001745"/>
    </source>
</evidence>
<evidence type="ECO:0000256" key="5">
    <source>
        <dbReference type="ARBA" id="ARBA00038359"/>
    </source>
</evidence>
<evidence type="ECO:0000256" key="1">
    <source>
        <dbReference type="ARBA" id="ARBA00004141"/>
    </source>
</evidence>
<dbReference type="OrthoDB" id="5283415at2759"/>
<feature type="transmembrane region" description="Helical" evidence="7">
    <location>
        <begin position="51"/>
        <end position="72"/>
    </location>
</feature>
<dbReference type="EMBL" id="EQ962661">
    <property type="protein sequence ID" value="EED11730.1"/>
    <property type="molecule type" value="Genomic_DNA"/>
</dbReference>
<feature type="region of interest" description="Disordered" evidence="6">
    <location>
        <begin position="299"/>
        <end position="336"/>
    </location>
</feature>
<protein>
    <recommendedName>
        <fullName evidence="8">Rhodopsin domain-containing protein</fullName>
    </recommendedName>
</protein>
<evidence type="ECO:0000256" key="2">
    <source>
        <dbReference type="ARBA" id="ARBA00022692"/>
    </source>
</evidence>
<dbReference type="OMA" id="MTIICDS"/>
<feature type="transmembrane region" description="Helical" evidence="7">
    <location>
        <begin position="251"/>
        <end position="267"/>
    </location>
</feature>
<feature type="transmembrane region" description="Helical" evidence="7">
    <location>
        <begin position="209"/>
        <end position="231"/>
    </location>
</feature>
<dbReference type="PhylomeDB" id="B8MUQ0"/>
<dbReference type="HOGENOM" id="CLU_028200_8_0_1"/>
<keyword evidence="3 7" id="KW-1133">Transmembrane helix</keyword>
<evidence type="ECO:0000256" key="3">
    <source>
        <dbReference type="ARBA" id="ARBA00022989"/>
    </source>
</evidence>
<dbReference type="RefSeq" id="XP_002488486.1">
    <property type="nucleotide sequence ID" value="XM_002488441.1"/>
</dbReference>
<dbReference type="Proteomes" id="UP000001745">
    <property type="component" value="Unassembled WGS sequence"/>
</dbReference>
<sequence>MASRLSPEYLAQDRRPQARIGISVVTVLSGIVVLVRVYARCKIIRSFGYDDGLICVAMLINIAIMALTFQVLRYGAGLHIASLSASDVPYLYKWLVSAQLAYMLALWLCRLSGIAFYQRLNPRTGPYSLILKLSIAFVTSIFITQTLIIALQCIPLSALWGATKGKCIGSKAVFYSTASMTIICDSLILLLPIYIIFTIQANLTRKVALASVMCFGIFTSICRILAMIPAIEDSDATWYFSVVMVWSDTEVSTAIIALSLPALKGLFSGMRNKRKALSEDGRYGTLTEDRKMENFNRFRHEGNQPSDFYGGRTSERDSSGVVGNNPSDEALWREDI</sequence>
<feature type="transmembrane region" description="Helical" evidence="7">
    <location>
        <begin position="92"/>
        <end position="117"/>
    </location>
</feature>
<comment type="subcellular location">
    <subcellularLocation>
        <location evidence="1">Membrane</location>
        <topology evidence="1">Multi-pass membrane protein</topology>
    </subcellularLocation>
</comment>
<dbReference type="InParanoid" id="B8MUQ0"/>
<keyword evidence="10" id="KW-1185">Reference proteome</keyword>
<dbReference type="eggNOG" id="ENOG502RZDV">
    <property type="taxonomic scope" value="Eukaryota"/>
</dbReference>
<dbReference type="AlphaFoldDB" id="B8MUQ0"/>
<name>B8MUQ0_TALSN</name>
<evidence type="ECO:0000256" key="7">
    <source>
        <dbReference type="SAM" id="Phobius"/>
    </source>
</evidence>
<keyword evidence="2 7" id="KW-0812">Transmembrane</keyword>
<evidence type="ECO:0000256" key="6">
    <source>
        <dbReference type="SAM" id="MobiDB-lite"/>
    </source>
</evidence>
<dbReference type="PANTHER" id="PTHR33048">
    <property type="entry name" value="PTH11-LIKE INTEGRAL MEMBRANE PROTEIN (AFU_ORTHOLOGUE AFUA_5G11245)"/>
    <property type="match status" value="1"/>
</dbReference>
<evidence type="ECO:0000313" key="9">
    <source>
        <dbReference type="EMBL" id="EED11730.1"/>
    </source>
</evidence>
<dbReference type="InterPro" id="IPR052337">
    <property type="entry name" value="SAT4-like"/>
</dbReference>
<dbReference type="InterPro" id="IPR049326">
    <property type="entry name" value="Rhodopsin_dom_fungi"/>
</dbReference>
<feature type="transmembrane region" description="Helical" evidence="7">
    <location>
        <begin position="20"/>
        <end position="39"/>
    </location>
</feature>
<comment type="similarity">
    <text evidence="5">Belongs to the SAT4 family.</text>
</comment>
<proteinExistence type="inferred from homology"/>
<dbReference type="GeneID" id="8103237"/>